<gene>
    <name evidence="1" type="ORF">E3O10_15505</name>
</gene>
<evidence type="ECO:0000313" key="2">
    <source>
        <dbReference type="Proteomes" id="UP000297654"/>
    </source>
</evidence>
<dbReference type="AlphaFoldDB" id="A0A1H8MPC8"/>
<keyword evidence="2" id="KW-1185">Reference proteome</keyword>
<protein>
    <recommendedName>
        <fullName evidence="3">Transposase</fullName>
    </recommendedName>
</protein>
<accession>A0A1H8MPC8</accession>
<dbReference type="EMBL" id="SOFF01000043">
    <property type="protein sequence ID" value="TFB84861.1"/>
    <property type="molecule type" value="Genomic_DNA"/>
</dbReference>
<evidence type="ECO:0008006" key="3">
    <source>
        <dbReference type="Google" id="ProtNLM"/>
    </source>
</evidence>
<sequence>MSSPSLIAVRDDSYMSSPGPRAGGPTSRRSFTPAQKLAHLAAYDTAIKDHEGGAYLRTEGLYSSQITEWRKLRDAGVLAGRKPGEKIGRLTPEQAEIARLRRQLSKTEQRLETTGVALEIMSKMHELLESLSKSSRDETPCALP</sequence>
<proteinExistence type="predicted"/>
<reference evidence="1 2" key="1">
    <citation type="submission" date="2019-03" db="EMBL/GenBank/DDBJ databases">
        <title>Genomics of glacier-inhabiting Cryobacterium strains.</title>
        <authorList>
            <person name="Liu Q."/>
            <person name="Xin Y.-H."/>
        </authorList>
    </citation>
    <scope>NUCLEOTIDE SEQUENCE [LARGE SCALE GENOMIC DNA]</scope>
    <source>
        <strain evidence="1 2">Hh15</strain>
    </source>
</reference>
<name>A0A1H8MPC8_9MICO</name>
<dbReference type="Proteomes" id="UP000297654">
    <property type="component" value="Unassembled WGS sequence"/>
</dbReference>
<dbReference type="RefSeq" id="WP_092113149.1">
    <property type="nucleotide sequence ID" value="NZ_FOCN01000058.1"/>
</dbReference>
<comment type="caution">
    <text evidence="1">The sequence shown here is derived from an EMBL/GenBank/DDBJ whole genome shotgun (WGS) entry which is preliminary data.</text>
</comment>
<organism evidence="1 2">
    <name type="scientific">Cryobacterium luteum</name>
    <dbReference type="NCBI Taxonomy" id="1424661"/>
    <lineage>
        <taxon>Bacteria</taxon>
        <taxon>Bacillati</taxon>
        <taxon>Actinomycetota</taxon>
        <taxon>Actinomycetes</taxon>
        <taxon>Micrococcales</taxon>
        <taxon>Microbacteriaceae</taxon>
        <taxon>Cryobacterium</taxon>
    </lineage>
</organism>
<evidence type="ECO:0000313" key="1">
    <source>
        <dbReference type="EMBL" id="TFB84861.1"/>
    </source>
</evidence>
<dbReference type="STRING" id="1424661.SAMN05216281_1583"/>
<dbReference type="OrthoDB" id="52928at2"/>